<dbReference type="PANTHER" id="PTHR12428">
    <property type="entry name" value="OXA1"/>
    <property type="match status" value="1"/>
</dbReference>
<keyword evidence="5" id="KW-0653">Protein transport</keyword>
<comment type="subcellular location">
    <subcellularLocation>
        <location evidence="1">Cell membrane</location>
        <topology evidence="1">Multi-pass membrane protein</topology>
    </subcellularLocation>
    <subcellularLocation>
        <location evidence="9">Membrane</location>
        <topology evidence="9">Multi-pass membrane protein</topology>
    </subcellularLocation>
</comment>
<protein>
    <submittedName>
        <fullName evidence="12">Preprotein translocase subunit YidC</fullName>
    </submittedName>
</protein>
<dbReference type="InterPro" id="IPR047196">
    <property type="entry name" value="YidC_ALB_C"/>
</dbReference>
<keyword evidence="2" id="KW-0813">Transport</keyword>
<dbReference type="GO" id="GO:0032977">
    <property type="term" value="F:membrane insertase activity"/>
    <property type="evidence" value="ECO:0007669"/>
    <property type="project" value="InterPro"/>
</dbReference>
<evidence type="ECO:0000259" key="11">
    <source>
        <dbReference type="Pfam" id="PF02096"/>
    </source>
</evidence>
<keyword evidence="7 10" id="KW-0472">Membrane</keyword>
<feature type="transmembrane region" description="Helical" evidence="10">
    <location>
        <begin position="54"/>
        <end position="70"/>
    </location>
</feature>
<keyword evidence="3" id="KW-1003">Cell membrane</keyword>
<keyword evidence="6 10" id="KW-1133">Transmembrane helix</keyword>
<comment type="similarity">
    <text evidence="9">Belongs to the OXA1/ALB3/YidC family.</text>
</comment>
<dbReference type="PRINTS" id="PR00701">
    <property type="entry name" value="60KDINNERMP"/>
</dbReference>
<feature type="transmembrane region" description="Helical" evidence="10">
    <location>
        <begin position="12"/>
        <end position="33"/>
    </location>
</feature>
<dbReference type="KEGG" id="bmh:BMWSH_1747"/>
<gene>
    <name evidence="12" type="primary">spoIIIJ1</name>
    <name evidence="12" type="ORF">BMWSH_1747</name>
</gene>
<dbReference type="GO" id="GO:0015031">
    <property type="term" value="P:protein transport"/>
    <property type="evidence" value="ECO:0007669"/>
    <property type="project" value="UniProtKB-KW"/>
</dbReference>
<evidence type="ECO:0000256" key="7">
    <source>
        <dbReference type="ARBA" id="ARBA00023136"/>
    </source>
</evidence>
<dbReference type="PANTHER" id="PTHR12428:SF65">
    <property type="entry name" value="CYTOCHROME C OXIDASE ASSEMBLY PROTEIN COX18, MITOCHONDRIAL"/>
    <property type="match status" value="1"/>
</dbReference>
<evidence type="ECO:0000256" key="4">
    <source>
        <dbReference type="ARBA" id="ARBA00022692"/>
    </source>
</evidence>
<evidence type="ECO:0000256" key="3">
    <source>
        <dbReference type="ARBA" id="ARBA00022475"/>
    </source>
</evidence>
<name>A0A8D4BN85_PRIMW</name>
<proteinExistence type="inferred from homology"/>
<dbReference type="AlphaFoldDB" id="A0A8D4BN85"/>
<dbReference type="GO" id="GO:0005886">
    <property type="term" value="C:plasma membrane"/>
    <property type="evidence" value="ECO:0007669"/>
    <property type="project" value="UniProtKB-SubCell"/>
</dbReference>
<evidence type="ECO:0000256" key="1">
    <source>
        <dbReference type="ARBA" id="ARBA00004651"/>
    </source>
</evidence>
<reference evidence="12 13" key="1">
    <citation type="journal article" date="2011" name="J. Bacteriol.">
        <title>Complete genome sequence of the industrial strain Bacillus megaterium WSH-002.</title>
        <authorList>
            <person name="Liu L."/>
            <person name="Li Y."/>
            <person name="Zhang J."/>
            <person name="Zou W."/>
            <person name="Zhou Z."/>
            <person name="Liu J."/>
            <person name="Li X."/>
            <person name="Wang L."/>
            <person name="Chen J."/>
        </authorList>
    </citation>
    <scope>NUCLEOTIDE SEQUENCE [LARGE SCALE GENOMIC DNA]</scope>
    <source>
        <strain evidence="12 13">WSH-002</strain>
    </source>
</reference>
<evidence type="ECO:0000256" key="6">
    <source>
        <dbReference type="ARBA" id="ARBA00022989"/>
    </source>
</evidence>
<feature type="transmembrane region" description="Helical" evidence="10">
    <location>
        <begin position="82"/>
        <end position="105"/>
    </location>
</feature>
<evidence type="ECO:0000256" key="5">
    <source>
        <dbReference type="ARBA" id="ARBA00022927"/>
    </source>
</evidence>
<dbReference type="InterPro" id="IPR001708">
    <property type="entry name" value="YidC/ALB3/OXA1/COX18"/>
</dbReference>
<dbReference type="InterPro" id="IPR028055">
    <property type="entry name" value="YidC/Oxa/ALB_C"/>
</dbReference>
<evidence type="ECO:0000313" key="13">
    <source>
        <dbReference type="Proteomes" id="UP000001283"/>
    </source>
</evidence>
<evidence type="ECO:0000313" key="12">
    <source>
        <dbReference type="EMBL" id="AEN88629.1"/>
    </source>
</evidence>
<dbReference type="Pfam" id="PF02096">
    <property type="entry name" value="60KD_IMP"/>
    <property type="match status" value="1"/>
</dbReference>
<sequence length="135" mass="14954">MMELLKENGANPLMGCIPLLVQLPVFSIVYYAIRRIDEISASSFLWLDLGHSDPYFILPIVAAVATYLQGRVMQTGVEGMNLSLALLAQILSPVMVLSFGIFFTVRSRLVLDDGQFVYDLSISCIKEDFSREGSA</sequence>
<evidence type="ECO:0000256" key="10">
    <source>
        <dbReference type="SAM" id="Phobius"/>
    </source>
</evidence>
<evidence type="ECO:0000256" key="2">
    <source>
        <dbReference type="ARBA" id="ARBA00022448"/>
    </source>
</evidence>
<feature type="domain" description="Membrane insertase YidC/Oxa/ALB C-terminal" evidence="11">
    <location>
        <begin position="1"/>
        <end position="104"/>
    </location>
</feature>
<dbReference type="Proteomes" id="UP000001283">
    <property type="component" value="Chromosome"/>
</dbReference>
<dbReference type="EMBL" id="CP003017">
    <property type="protein sequence ID" value="AEN88629.1"/>
    <property type="molecule type" value="Genomic_DNA"/>
</dbReference>
<keyword evidence="8" id="KW-0143">Chaperone</keyword>
<evidence type="ECO:0000256" key="8">
    <source>
        <dbReference type="ARBA" id="ARBA00023186"/>
    </source>
</evidence>
<keyword evidence="4 9" id="KW-0812">Transmembrane</keyword>
<accession>A0A8D4BN85</accession>
<dbReference type="GO" id="GO:0051205">
    <property type="term" value="P:protein insertion into membrane"/>
    <property type="evidence" value="ECO:0007669"/>
    <property type="project" value="TreeGrafter"/>
</dbReference>
<evidence type="ECO:0000256" key="9">
    <source>
        <dbReference type="RuleBase" id="RU003945"/>
    </source>
</evidence>
<organism evidence="12 13">
    <name type="scientific">Priestia megaterium (strain WSH-002)</name>
    <name type="common">Bacillus megaterium</name>
    <dbReference type="NCBI Taxonomy" id="1006007"/>
    <lineage>
        <taxon>Bacteria</taxon>
        <taxon>Bacillati</taxon>
        <taxon>Bacillota</taxon>
        <taxon>Bacilli</taxon>
        <taxon>Bacillales</taxon>
        <taxon>Bacillaceae</taxon>
        <taxon>Priestia</taxon>
    </lineage>
</organism>
<dbReference type="CDD" id="cd20070">
    <property type="entry name" value="5TM_YidC_Alb3"/>
    <property type="match status" value="1"/>
</dbReference>